<dbReference type="InterPro" id="IPR010753">
    <property type="entry name" value="DUF1330"/>
</dbReference>
<keyword evidence="3" id="KW-1185">Reference proteome</keyword>
<comment type="caution">
    <text evidence="2">The sequence shown here is derived from an EMBL/GenBank/DDBJ whole genome shotgun (WGS) entry which is preliminary data.</text>
</comment>
<evidence type="ECO:0000259" key="1">
    <source>
        <dbReference type="Pfam" id="PF07045"/>
    </source>
</evidence>
<sequence length="96" mass="10826">MPAYVIVYQETEIRDPDSLAEYKARTRAARGEHALTPRVVYGAIEPLEGQPPEAVIMVEFPTVEEARAWYNSPEYQDALPYRLGAADYRAIIVEGI</sequence>
<evidence type="ECO:0000313" key="2">
    <source>
        <dbReference type="EMBL" id="TGD71755.1"/>
    </source>
</evidence>
<dbReference type="EMBL" id="SRLE01000012">
    <property type="protein sequence ID" value="TGD71755.1"/>
    <property type="molecule type" value="Genomic_DNA"/>
</dbReference>
<dbReference type="InterPro" id="IPR011008">
    <property type="entry name" value="Dimeric_a/b-barrel"/>
</dbReference>
<dbReference type="AlphaFoldDB" id="A0A4Z0LXE9"/>
<accession>A0A4Z0LXE9</accession>
<feature type="domain" description="DUF1330" evidence="1">
    <location>
        <begin position="2"/>
        <end position="96"/>
    </location>
</feature>
<dbReference type="SUPFAM" id="SSF54909">
    <property type="entry name" value="Dimeric alpha+beta barrel"/>
    <property type="match status" value="1"/>
</dbReference>
<evidence type="ECO:0000313" key="3">
    <source>
        <dbReference type="Proteomes" id="UP000298050"/>
    </source>
</evidence>
<dbReference type="RefSeq" id="WP_135445799.1">
    <property type="nucleotide sequence ID" value="NZ_SRLE01000012.1"/>
</dbReference>
<dbReference type="Proteomes" id="UP000298050">
    <property type="component" value="Unassembled WGS sequence"/>
</dbReference>
<proteinExistence type="predicted"/>
<name>A0A4Z0LXE9_9GAMM</name>
<reference evidence="2 3" key="1">
    <citation type="submission" date="2019-04" db="EMBL/GenBank/DDBJ databases">
        <title>Taxonomy of novel Haliea sp. from mangrove soil of West Coast of India.</title>
        <authorList>
            <person name="Verma A."/>
            <person name="Kumar P."/>
            <person name="Krishnamurthi S."/>
        </authorList>
    </citation>
    <scope>NUCLEOTIDE SEQUENCE [LARGE SCALE GENOMIC DNA]</scope>
    <source>
        <strain evidence="2 3">SAOS-164</strain>
    </source>
</reference>
<dbReference type="PANTHER" id="PTHR41521:SF4">
    <property type="entry name" value="BLR0684 PROTEIN"/>
    <property type="match status" value="1"/>
</dbReference>
<dbReference type="Gene3D" id="3.30.70.100">
    <property type="match status" value="1"/>
</dbReference>
<dbReference type="Pfam" id="PF07045">
    <property type="entry name" value="DUF1330"/>
    <property type="match status" value="1"/>
</dbReference>
<dbReference type="PANTHER" id="PTHR41521">
    <property type="match status" value="1"/>
</dbReference>
<gene>
    <name evidence="2" type="ORF">E4634_16705</name>
</gene>
<protein>
    <submittedName>
        <fullName evidence="2">DUF1330 domain-containing protein</fullName>
    </submittedName>
</protein>
<dbReference type="OrthoDB" id="9806380at2"/>
<organism evidence="2 3">
    <name type="scientific">Mangrovimicrobium sediminis</name>
    <dbReference type="NCBI Taxonomy" id="2562682"/>
    <lineage>
        <taxon>Bacteria</taxon>
        <taxon>Pseudomonadati</taxon>
        <taxon>Pseudomonadota</taxon>
        <taxon>Gammaproteobacteria</taxon>
        <taxon>Cellvibrionales</taxon>
        <taxon>Halieaceae</taxon>
        <taxon>Mangrovimicrobium</taxon>
    </lineage>
</organism>